<dbReference type="EMBL" id="UINC01030491">
    <property type="protein sequence ID" value="SVB14989.1"/>
    <property type="molecule type" value="Genomic_DNA"/>
</dbReference>
<reference evidence="1" key="1">
    <citation type="submission" date="2018-05" db="EMBL/GenBank/DDBJ databases">
        <authorList>
            <person name="Lanie J.A."/>
            <person name="Ng W.-L."/>
            <person name="Kazmierczak K.M."/>
            <person name="Andrzejewski T.M."/>
            <person name="Davidsen T.M."/>
            <person name="Wayne K.J."/>
            <person name="Tettelin H."/>
            <person name="Glass J.I."/>
            <person name="Rusch D."/>
            <person name="Podicherti R."/>
            <person name="Tsui H.-C.T."/>
            <person name="Winkler M.E."/>
        </authorList>
    </citation>
    <scope>NUCLEOTIDE SEQUENCE</scope>
</reference>
<name>A0A382BMY7_9ZZZZ</name>
<dbReference type="AlphaFoldDB" id="A0A382BMY7"/>
<gene>
    <name evidence="1" type="ORF">METZ01_LOCUS167843</name>
</gene>
<organism evidence="1">
    <name type="scientific">marine metagenome</name>
    <dbReference type="NCBI Taxonomy" id="408172"/>
    <lineage>
        <taxon>unclassified sequences</taxon>
        <taxon>metagenomes</taxon>
        <taxon>ecological metagenomes</taxon>
    </lineage>
</organism>
<accession>A0A382BMY7</accession>
<proteinExistence type="predicted"/>
<protein>
    <submittedName>
        <fullName evidence="1">Uncharacterized protein</fullName>
    </submittedName>
</protein>
<evidence type="ECO:0000313" key="1">
    <source>
        <dbReference type="EMBL" id="SVB14989.1"/>
    </source>
</evidence>
<sequence>MQVQNKFQTQQKKTTSPIYKLLQKNVHLVIIQLILLRLLRHFNGLISMLFSMKLTAP</sequence>